<name>A0A0C9YDX1_9AGAR</name>
<evidence type="ECO:0000313" key="2">
    <source>
        <dbReference type="EMBL" id="KIK06378.1"/>
    </source>
</evidence>
<gene>
    <name evidence="2" type="ORF">K443DRAFT_278244</name>
</gene>
<evidence type="ECO:0000313" key="3">
    <source>
        <dbReference type="Proteomes" id="UP000054477"/>
    </source>
</evidence>
<dbReference type="EMBL" id="KN838553">
    <property type="protein sequence ID" value="KIK06378.1"/>
    <property type="molecule type" value="Genomic_DNA"/>
</dbReference>
<reference evidence="2 3" key="1">
    <citation type="submission" date="2014-04" db="EMBL/GenBank/DDBJ databases">
        <authorList>
            <consortium name="DOE Joint Genome Institute"/>
            <person name="Kuo A."/>
            <person name="Kohler A."/>
            <person name="Nagy L.G."/>
            <person name="Floudas D."/>
            <person name="Copeland A."/>
            <person name="Barry K.W."/>
            <person name="Cichocki N."/>
            <person name="Veneault-Fourrey C."/>
            <person name="LaButti K."/>
            <person name="Lindquist E.A."/>
            <person name="Lipzen A."/>
            <person name="Lundell T."/>
            <person name="Morin E."/>
            <person name="Murat C."/>
            <person name="Sun H."/>
            <person name="Tunlid A."/>
            <person name="Henrissat B."/>
            <person name="Grigoriev I.V."/>
            <person name="Hibbett D.S."/>
            <person name="Martin F."/>
            <person name="Nordberg H.P."/>
            <person name="Cantor M.N."/>
            <person name="Hua S.X."/>
        </authorList>
    </citation>
    <scope>NUCLEOTIDE SEQUENCE [LARGE SCALE GENOMIC DNA]</scope>
    <source>
        <strain evidence="2 3">LaAM-08-1</strain>
    </source>
</reference>
<dbReference type="Proteomes" id="UP000054477">
    <property type="component" value="Unassembled WGS sequence"/>
</dbReference>
<dbReference type="HOGENOM" id="CLU_2085197_0_0_1"/>
<sequence length="117" mass="13992">MTRPWHRRPLRKKNFRRWWISMDILCVSVAQAILNLISYTFWRSYRNSSMRMRRTISTVDQRNDYVHLGLETGNSQGRVDHAHQSRIAHSRFPILVRGLNVDMTRVRTPRSICESHT</sequence>
<keyword evidence="3" id="KW-1185">Reference proteome</keyword>
<keyword evidence="1" id="KW-0472">Membrane</keyword>
<proteinExistence type="predicted"/>
<feature type="transmembrane region" description="Helical" evidence="1">
    <location>
        <begin position="20"/>
        <end position="42"/>
    </location>
</feature>
<evidence type="ECO:0000256" key="1">
    <source>
        <dbReference type="SAM" id="Phobius"/>
    </source>
</evidence>
<reference evidence="3" key="2">
    <citation type="submission" date="2015-01" db="EMBL/GenBank/DDBJ databases">
        <title>Evolutionary Origins and Diversification of the Mycorrhizal Mutualists.</title>
        <authorList>
            <consortium name="DOE Joint Genome Institute"/>
            <consortium name="Mycorrhizal Genomics Consortium"/>
            <person name="Kohler A."/>
            <person name="Kuo A."/>
            <person name="Nagy L.G."/>
            <person name="Floudas D."/>
            <person name="Copeland A."/>
            <person name="Barry K.W."/>
            <person name="Cichocki N."/>
            <person name="Veneault-Fourrey C."/>
            <person name="LaButti K."/>
            <person name="Lindquist E.A."/>
            <person name="Lipzen A."/>
            <person name="Lundell T."/>
            <person name="Morin E."/>
            <person name="Murat C."/>
            <person name="Riley R."/>
            <person name="Ohm R."/>
            <person name="Sun H."/>
            <person name="Tunlid A."/>
            <person name="Henrissat B."/>
            <person name="Grigoriev I.V."/>
            <person name="Hibbett D.S."/>
            <person name="Martin F."/>
        </authorList>
    </citation>
    <scope>NUCLEOTIDE SEQUENCE [LARGE SCALE GENOMIC DNA]</scope>
    <source>
        <strain evidence="3">LaAM-08-1</strain>
    </source>
</reference>
<dbReference type="AlphaFoldDB" id="A0A0C9YDX1"/>
<keyword evidence="1" id="KW-0812">Transmembrane</keyword>
<keyword evidence="1" id="KW-1133">Transmembrane helix</keyword>
<accession>A0A0C9YDX1</accession>
<protein>
    <submittedName>
        <fullName evidence="2">Uncharacterized protein</fullName>
    </submittedName>
</protein>
<organism evidence="2 3">
    <name type="scientific">Laccaria amethystina LaAM-08-1</name>
    <dbReference type="NCBI Taxonomy" id="1095629"/>
    <lineage>
        <taxon>Eukaryota</taxon>
        <taxon>Fungi</taxon>
        <taxon>Dikarya</taxon>
        <taxon>Basidiomycota</taxon>
        <taxon>Agaricomycotina</taxon>
        <taxon>Agaricomycetes</taxon>
        <taxon>Agaricomycetidae</taxon>
        <taxon>Agaricales</taxon>
        <taxon>Agaricineae</taxon>
        <taxon>Hydnangiaceae</taxon>
        <taxon>Laccaria</taxon>
    </lineage>
</organism>